<dbReference type="Proteomes" id="UP000027222">
    <property type="component" value="Unassembled WGS sequence"/>
</dbReference>
<dbReference type="OrthoDB" id="2788229at2759"/>
<gene>
    <name evidence="1" type="ORF">GALMADRAFT_222241</name>
</gene>
<accession>A0A067TE64</accession>
<evidence type="ECO:0008006" key="3">
    <source>
        <dbReference type="Google" id="ProtNLM"/>
    </source>
</evidence>
<dbReference type="STRING" id="685588.A0A067TE64"/>
<evidence type="ECO:0000313" key="1">
    <source>
        <dbReference type="EMBL" id="KDR80647.1"/>
    </source>
</evidence>
<keyword evidence="2" id="KW-1185">Reference proteome</keyword>
<dbReference type="AlphaFoldDB" id="A0A067TE64"/>
<reference evidence="2" key="1">
    <citation type="journal article" date="2014" name="Proc. Natl. Acad. Sci. U.S.A.">
        <title>Extensive sampling of basidiomycete genomes demonstrates inadequacy of the white-rot/brown-rot paradigm for wood decay fungi.</title>
        <authorList>
            <person name="Riley R."/>
            <person name="Salamov A.A."/>
            <person name="Brown D.W."/>
            <person name="Nagy L.G."/>
            <person name="Floudas D."/>
            <person name="Held B.W."/>
            <person name="Levasseur A."/>
            <person name="Lombard V."/>
            <person name="Morin E."/>
            <person name="Otillar R."/>
            <person name="Lindquist E.A."/>
            <person name="Sun H."/>
            <person name="LaButti K.M."/>
            <person name="Schmutz J."/>
            <person name="Jabbour D."/>
            <person name="Luo H."/>
            <person name="Baker S.E."/>
            <person name="Pisabarro A.G."/>
            <person name="Walton J.D."/>
            <person name="Blanchette R.A."/>
            <person name="Henrissat B."/>
            <person name="Martin F."/>
            <person name="Cullen D."/>
            <person name="Hibbett D.S."/>
            <person name="Grigoriev I.V."/>
        </authorList>
    </citation>
    <scope>NUCLEOTIDE SEQUENCE [LARGE SCALE GENOMIC DNA]</scope>
    <source>
        <strain evidence="2">CBS 339.88</strain>
    </source>
</reference>
<name>A0A067TE64_GALM3</name>
<protein>
    <recommendedName>
        <fullName evidence="3">F-box domain-containing protein</fullName>
    </recommendedName>
</protein>
<sequence length="424" mass="48072">MASSDKLCAELYDHIIDFLHDDHATLRSCALVCRSWVPSSRGHLFYDLKLSGNGSPTKTQGSACHRIFRTILSSPHIASYVKKLSIVESNVTRPWTYRWVCEEITFPSLLKKLACLRVLEFNFPPSLDINKPTTWSPMVSEDITEAMSSLTLNSFTFRQFLFASFSDFVKTVFCCRHLKTLQLDHVDLTTAISFSPSALDSVLTSLLKDTSPKKASVEKFLLRSNTAYLIIPVLLHRLSCLDFTGLRSLLINISPDGYVNVVQLLQGTPALESLELEIDQDFDYDVHLGHSDIIDMTLLPSLKSLSFQCSFLLGRIEPIPWLSTTLRTLELSNTLEDLSLTFTVDKPPPNLTIQAFDHNLHKWRNLDTLLTGPAFTLMRRVRLDFALDNPVGDESVKFISQEFVKQLQGLRDKGVLEMDFYELR</sequence>
<evidence type="ECO:0000313" key="2">
    <source>
        <dbReference type="Proteomes" id="UP000027222"/>
    </source>
</evidence>
<proteinExistence type="predicted"/>
<dbReference type="HOGENOM" id="CLU_036316_4_0_1"/>
<dbReference type="EMBL" id="KL142371">
    <property type="protein sequence ID" value="KDR80647.1"/>
    <property type="molecule type" value="Genomic_DNA"/>
</dbReference>
<dbReference type="SUPFAM" id="SSF52047">
    <property type="entry name" value="RNI-like"/>
    <property type="match status" value="1"/>
</dbReference>
<organism evidence="1 2">
    <name type="scientific">Galerina marginata (strain CBS 339.88)</name>
    <dbReference type="NCBI Taxonomy" id="685588"/>
    <lineage>
        <taxon>Eukaryota</taxon>
        <taxon>Fungi</taxon>
        <taxon>Dikarya</taxon>
        <taxon>Basidiomycota</taxon>
        <taxon>Agaricomycotina</taxon>
        <taxon>Agaricomycetes</taxon>
        <taxon>Agaricomycetidae</taxon>
        <taxon>Agaricales</taxon>
        <taxon>Agaricineae</taxon>
        <taxon>Strophariaceae</taxon>
        <taxon>Galerina</taxon>
    </lineage>
</organism>